<feature type="region of interest" description="Disordered" evidence="1">
    <location>
        <begin position="54"/>
        <end position="213"/>
    </location>
</feature>
<feature type="compositionally biased region" description="Pro residues" evidence="1">
    <location>
        <begin position="202"/>
        <end position="212"/>
    </location>
</feature>
<feature type="compositionally biased region" description="Polar residues" evidence="1">
    <location>
        <begin position="74"/>
        <end position="90"/>
    </location>
</feature>
<reference evidence="2 3" key="1">
    <citation type="submission" date="2024-02" db="EMBL/GenBank/DDBJ databases">
        <title>A draft genome for the cacao thread blight pathogen Marasmius crinis-equi.</title>
        <authorList>
            <person name="Cohen S.P."/>
            <person name="Baruah I.K."/>
            <person name="Amoako-Attah I."/>
            <person name="Bukari Y."/>
            <person name="Meinhardt L.W."/>
            <person name="Bailey B.A."/>
        </authorList>
    </citation>
    <scope>NUCLEOTIDE SEQUENCE [LARGE SCALE GENOMIC DNA]</scope>
    <source>
        <strain evidence="2 3">GH-76</strain>
    </source>
</reference>
<sequence>MTEGSEEESLRRKQNGPFHFASSRIIGAEFREQEFGTGSVNCARSPSMPTLVTSSIQGGESPAMKWHSPPPGMSLSSPQPSIMTFSGTSSTREHTPPLRRRSVGGGLTMGSFGGSSSKLRGKEREPEMEKERLKREKTKAKEREKEEREREKERGRERKVKGKERERDETVTDHSTGTKRRPRLSLYTGSRQNLGGHFQSPPQSPPLTPPPRNIIRRMRSRLSLMLSGGDEADDAPTRPLTNPSATATMKKKRAGLVREVSMRAEKLVQGLESALDFVDGRQ</sequence>
<feature type="compositionally biased region" description="Basic and acidic residues" evidence="1">
    <location>
        <begin position="163"/>
        <end position="172"/>
    </location>
</feature>
<feature type="region of interest" description="Disordered" evidence="1">
    <location>
        <begin position="227"/>
        <end position="254"/>
    </location>
</feature>
<evidence type="ECO:0000313" key="2">
    <source>
        <dbReference type="EMBL" id="KAL0577994.1"/>
    </source>
</evidence>
<organism evidence="2 3">
    <name type="scientific">Marasmius crinis-equi</name>
    <dbReference type="NCBI Taxonomy" id="585013"/>
    <lineage>
        <taxon>Eukaryota</taxon>
        <taxon>Fungi</taxon>
        <taxon>Dikarya</taxon>
        <taxon>Basidiomycota</taxon>
        <taxon>Agaricomycotina</taxon>
        <taxon>Agaricomycetes</taxon>
        <taxon>Agaricomycetidae</taxon>
        <taxon>Agaricales</taxon>
        <taxon>Marasmiineae</taxon>
        <taxon>Marasmiaceae</taxon>
        <taxon>Marasmius</taxon>
    </lineage>
</organism>
<evidence type="ECO:0000256" key="1">
    <source>
        <dbReference type="SAM" id="MobiDB-lite"/>
    </source>
</evidence>
<dbReference type="Proteomes" id="UP001465976">
    <property type="component" value="Unassembled WGS sequence"/>
</dbReference>
<dbReference type="EMBL" id="JBAHYK010000125">
    <property type="protein sequence ID" value="KAL0577994.1"/>
    <property type="molecule type" value="Genomic_DNA"/>
</dbReference>
<protein>
    <submittedName>
        <fullName evidence="2">Uncharacterized protein</fullName>
    </submittedName>
</protein>
<proteinExistence type="predicted"/>
<evidence type="ECO:0000313" key="3">
    <source>
        <dbReference type="Proteomes" id="UP001465976"/>
    </source>
</evidence>
<name>A0ABR3FRJ0_9AGAR</name>
<comment type="caution">
    <text evidence="2">The sequence shown here is derived from an EMBL/GenBank/DDBJ whole genome shotgun (WGS) entry which is preliminary data.</text>
</comment>
<feature type="compositionally biased region" description="Basic and acidic residues" evidence="1">
    <location>
        <begin position="120"/>
        <end position="156"/>
    </location>
</feature>
<feature type="compositionally biased region" description="Gly residues" evidence="1">
    <location>
        <begin position="103"/>
        <end position="113"/>
    </location>
</feature>
<gene>
    <name evidence="2" type="ORF">V5O48_003997</name>
</gene>
<keyword evidence="3" id="KW-1185">Reference proteome</keyword>
<accession>A0ABR3FRJ0</accession>